<dbReference type="EC" id="3.1.4.-" evidence="2"/>
<dbReference type="Proteomes" id="UP000037326">
    <property type="component" value="Unassembled WGS sequence"/>
</dbReference>
<evidence type="ECO:0000259" key="3">
    <source>
        <dbReference type="Pfam" id="PF12850"/>
    </source>
</evidence>
<dbReference type="InterPro" id="IPR024654">
    <property type="entry name" value="Calcineurin-like_PHP_lpxH"/>
</dbReference>
<comment type="similarity">
    <text evidence="1 2">Belongs to the metallophosphoesterase superfamily. YfcE family.</text>
</comment>
<reference evidence="5" key="1">
    <citation type="submission" date="2015-07" db="EMBL/GenBank/DDBJ databases">
        <authorList>
            <consortium name="Consortium for Microbial Forensics and Genomics (microFORGE)"/>
            <person name="Knight B.M."/>
            <person name="Roberts D.P."/>
            <person name="Lin D."/>
            <person name="Hari K."/>
            <person name="Fletcher J."/>
            <person name="Melcher U."/>
            <person name="Blagden T."/>
            <person name="Winegar R.A."/>
        </authorList>
    </citation>
    <scope>NUCLEOTIDE SEQUENCE [LARGE SCALE GENOMIC DNA]</scope>
    <source>
        <strain evidence="5">DSM 23493</strain>
    </source>
</reference>
<dbReference type="InterPro" id="IPR029052">
    <property type="entry name" value="Metallo-depent_PP-like"/>
</dbReference>
<keyword evidence="2" id="KW-0479">Metal-binding</keyword>
<gene>
    <name evidence="4" type="ORF">ACZ11_16250</name>
</gene>
<dbReference type="PATRIC" id="fig|582475.4.peg.4325"/>
<evidence type="ECO:0000256" key="2">
    <source>
        <dbReference type="RuleBase" id="RU362039"/>
    </source>
</evidence>
<dbReference type="CDD" id="cd00841">
    <property type="entry name" value="MPP_YfcE"/>
    <property type="match status" value="1"/>
</dbReference>
<organism evidence="4 5">
    <name type="scientific">Lysinibacillus xylanilyticus</name>
    <dbReference type="NCBI Taxonomy" id="582475"/>
    <lineage>
        <taxon>Bacteria</taxon>
        <taxon>Bacillati</taxon>
        <taxon>Bacillota</taxon>
        <taxon>Bacilli</taxon>
        <taxon>Bacillales</taxon>
        <taxon>Bacillaceae</taxon>
        <taxon>Lysinibacillus</taxon>
    </lineage>
</organism>
<comment type="caution">
    <text evidence="4">The sequence shown here is derived from an EMBL/GenBank/DDBJ whole genome shotgun (WGS) entry which is preliminary data.</text>
</comment>
<name>A0A0K9F6X1_9BACI</name>
<dbReference type="GO" id="GO:0046872">
    <property type="term" value="F:metal ion binding"/>
    <property type="evidence" value="ECO:0007669"/>
    <property type="project" value="UniProtKB-KW"/>
</dbReference>
<proteinExistence type="inferred from homology"/>
<dbReference type="SUPFAM" id="SSF56300">
    <property type="entry name" value="Metallo-dependent phosphatases"/>
    <property type="match status" value="1"/>
</dbReference>
<dbReference type="AlphaFoldDB" id="A0A0K9F6X1"/>
<accession>A0A0K9F6X1</accession>
<evidence type="ECO:0000256" key="1">
    <source>
        <dbReference type="ARBA" id="ARBA00008950"/>
    </source>
</evidence>
<dbReference type="Pfam" id="PF12850">
    <property type="entry name" value="Metallophos_2"/>
    <property type="match status" value="1"/>
</dbReference>
<dbReference type="NCBIfam" id="TIGR00040">
    <property type="entry name" value="yfcE"/>
    <property type="match status" value="1"/>
</dbReference>
<sequence>MQILVMSDTHGDSNVIEKVRGFYPKVDAFIHCGDSELPFSHEALDGMNKVRGNCDIDKAFHDEVVFDLEDVTVFVTHGHLFNVKTSILSLSYRAKEVNAQIACFGHSHILGAEMIDDVLFLNPGSLLKPRGRKEKSFALVEAEDTYFEVKFFTDDNSCISSHKFMRKK</sequence>
<dbReference type="GO" id="GO:0016787">
    <property type="term" value="F:hydrolase activity"/>
    <property type="evidence" value="ECO:0007669"/>
    <property type="project" value="UniProtKB-UniRule"/>
</dbReference>
<dbReference type="GeneID" id="96599781"/>
<dbReference type="InterPro" id="IPR000979">
    <property type="entry name" value="Phosphodiesterase_MJ0936/Vps29"/>
</dbReference>
<evidence type="ECO:0000313" key="4">
    <source>
        <dbReference type="EMBL" id="KMY30250.1"/>
    </source>
</evidence>
<dbReference type="EMBL" id="LFXJ01000008">
    <property type="protein sequence ID" value="KMY30250.1"/>
    <property type="molecule type" value="Genomic_DNA"/>
</dbReference>
<comment type="cofactor">
    <cofactor evidence="2">
        <name>a divalent metal cation</name>
        <dbReference type="ChEBI" id="CHEBI:60240"/>
    </cofactor>
</comment>
<feature type="domain" description="Calcineurin-like phosphoesterase" evidence="3">
    <location>
        <begin position="1"/>
        <end position="144"/>
    </location>
</feature>
<dbReference type="PANTHER" id="PTHR11124">
    <property type="entry name" value="VACUOLAR SORTING PROTEIN VPS29"/>
    <property type="match status" value="1"/>
</dbReference>
<dbReference type="InterPro" id="IPR041802">
    <property type="entry name" value="MPP_YfcE"/>
</dbReference>
<dbReference type="RefSeq" id="WP_049667578.1">
    <property type="nucleotide sequence ID" value="NZ_LFXJ01000008.1"/>
</dbReference>
<evidence type="ECO:0000313" key="5">
    <source>
        <dbReference type="Proteomes" id="UP000037326"/>
    </source>
</evidence>
<dbReference type="Gene3D" id="3.60.21.10">
    <property type="match status" value="1"/>
</dbReference>
<dbReference type="OrthoDB" id="9800565at2"/>
<protein>
    <recommendedName>
        <fullName evidence="2">Phosphoesterase</fullName>
        <ecNumber evidence="2">3.1.4.-</ecNumber>
    </recommendedName>
</protein>